<feature type="region of interest" description="Disordered" evidence="9">
    <location>
        <begin position="1"/>
        <end position="20"/>
    </location>
</feature>
<evidence type="ECO:0000256" key="1">
    <source>
        <dbReference type="ARBA" id="ARBA00004370"/>
    </source>
</evidence>
<accession>A0AAV0ULE2</accession>
<evidence type="ECO:0000256" key="4">
    <source>
        <dbReference type="ARBA" id="ARBA00022771"/>
    </source>
</evidence>
<keyword evidence="7" id="KW-0472">Membrane</keyword>
<organism evidence="11 12">
    <name type="scientific">Hyaloperonospora brassicae</name>
    <name type="common">Brassica downy mildew</name>
    <name type="synonym">Peronospora brassicae</name>
    <dbReference type="NCBI Taxonomy" id="162125"/>
    <lineage>
        <taxon>Eukaryota</taxon>
        <taxon>Sar</taxon>
        <taxon>Stramenopiles</taxon>
        <taxon>Oomycota</taxon>
        <taxon>Peronosporomycetes</taxon>
        <taxon>Peronosporales</taxon>
        <taxon>Peronosporaceae</taxon>
        <taxon>Hyaloperonospora</taxon>
    </lineage>
</organism>
<protein>
    <recommendedName>
        <fullName evidence="10">RING-type domain-containing protein</fullName>
    </recommendedName>
</protein>
<dbReference type="PROSITE" id="PS50089">
    <property type="entry name" value="ZF_RING_2"/>
    <property type="match status" value="1"/>
</dbReference>
<proteinExistence type="predicted"/>
<dbReference type="GO" id="GO:0008270">
    <property type="term" value="F:zinc ion binding"/>
    <property type="evidence" value="ECO:0007669"/>
    <property type="project" value="UniProtKB-KW"/>
</dbReference>
<dbReference type="InterPro" id="IPR001841">
    <property type="entry name" value="Znf_RING"/>
</dbReference>
<feature type="compositionally biased region" description="Low complexity" evidence="9">
    <location>
        <begin position="109"/>
        <end position="120"/>
    </location>
</feature>
<dbReference type="SMART" id="SM00184">
    <property type="entry name" value="RING"/>
    <property type="match status" value="1"/>
</dbReference>
<evidence type="ECO:0000256" key="7">
    <source>
        <dbReference type="ARBA" id="ARBA00023136"/>
    </source>
</evidence>
<dbReference type="CDD" id="cd16454">
    <property type="entry name" value="RING-H2_PA-TM-RING"/>
    <property type="match status" value="1"/>
</dbReference>
<keyword evidence="12" id="KW-1185">Reference proteome</keyword>
<comment type="caution">
    <text evidence="11">The sequence shown here is derived from an EMBL/GenBank/DDBJ whole genome shotgun (WGS) entry which is preliminary data.</text>
</comment>
<keyword evidence="6" id="KW-1133">Transmembrane helix</keyword>
<comment type="subcellular location">
    <subcellularLocation>
        <location evidence="1">Membrane</location>
    </subcellularLocation>
</comment>
<evidence type="ECO:0000256" key="2">
    <source>
        <dbReference type="ARBA" id="ARBA00022692"/>
    </source>
</evidence>
<dbReference type="PANTHER" id="PTHR46539">
    <property type="entry name" value="E3 UBIQUITIN-PROTEIN LIGASE ATL42"/>
    <property type="match status" value="1"/>
</dbReference>
<evidence type="ECO:0000256" key="5">
    <source>
        <dbReference type="ARBA" id="ARBA00022833"/>
    </source>
</evidence>
<evidence type="ECO:0000256" key="6">
    <source>
        <dbReference type="ARBA" id="ARBA00022989"/>
    </source>
</evidence>
<feature type="region of interest" description="Disordered" evidence="9">
    <location>
        <begin position="93"/>
        <end position="120"/>
    </location>
</feature>
<dbReference type="PANTHER" id="PTHR46539:SF1">
    <property type="entry name" value="E3 UBIQUITIN-PROTEIN LIGASE ATL42"/>
    <property type="match status" value="1"/>
</dbReference>
<reference evidence="11" key="1">
    <citation type="submission" date="2022-12" db="EMBL/GenBank/DDBJ databases">
        <authorList>
            <person name="Webb A."/>
        </authorList>
    </citation>
    <scope>NUCLEOTIDE SEQUENCE</scope>
    <source>
        <strain evidence="11">Hp1</strain>
    </source>
</reference>
<evidence type="ECO:0000256" key="3">
    <source>
        <dbReference type="ARBA" id="ARBA00022723"/>
    </source>
</evidence>
<dbReference type="EMBL" id="CANTFL010001264">
    <property type="protein sequence ID" value="CAI5735549.1"/>
    <property type="molecule type" value="Genomic_DNA"/>
</dbReference>
<feature type="compositionally biased region" description="Basic residues" evidence="9">
    <location>
        <begin position="95"/>
        <end position="108"/>
    </location>
</feature>
<keyword evidence="4 8" id="KW-0863">Zinc-finger</keyword>
<evidence type="ECO:0000313" key="11">
    <source>
        <dbReference type="EMBL" id="CAI5735549.1"/>
    </source>
</evidence>
<evidence type="ECO:0000259" key="10">
    <source>
        <dbReference type="PROSITE" id="PS50089"/>
    </source>
</evidence>
<dbReference type="GO" id="GO:0016020">
    <property type="term" value="C:membrane"/>
    <property type="evidence" value="ECO:0007669"/>
    <property type="project" value="UniProtKB-SubCell"/>
</dbReference>
<dbReference type="SUPFAM" id="SSF57850">
    <property type="entry name" value="RING/U-box"/>
    <property type="match status" value="1"/>
</dbReference>
<evidence type="ECO:0000256" key="9">
    <source>
        <dbReference type="SAM" id="MobiDB-lite"/>
    </source>
</evidence>
<evidence type="ECO:0000313" key="12">
    <source>
        <dbReference type="Proteomes" id="UP001162031"/>
    </source>
</evidence>
<dbReference type="InterPro" id="IPR013083">
    <property type="entry name" value="Znf_RING/FYVE/PHD"/>
</dbReference>
<dbReference type="Gene3D" id="3.30.40.10">
    <property type="entry name" value="Zinc/RING finger domain, C3HC4 (zinc finger)"/>
    <property type="match status" value="1"/>
</dbReference>
<dbReference type="AlphaFoldDB" id="A0AAV0ULE2"/>
<keyword evidence="5" id="KW-0862">Zinc</keyword>
<gene>
    <name evidence="11" type="ORF">HBR001_LOCUS6526</name>
</gene>
<evidence type="ECO:0000256" key="8">
    <source>
        <dbReference type="PROSITE-ProRule" id="PRU00175"/>
    </source>
</evidence>
<dbReference type="Proteomes" id="UP001162031">
    <property type="component" value="Unassembled WGS sequence"/>
</dbReference>
<keyword evidence="3" id="KW-0479">Metal-binding</keyword>
<dbReference type="Pfam" id="PF13639">
    <property type="entry name" value="zf-RING_2"/>
    <property type="match status" value="1"/>
</dbReference>
<keyword evidence="2" id="KW-0812">Transmembrane</keyword>
<feature type="domain" description="RING-type" evidence="10">
    <location>
        <begin position="381"/>
        <end position="422"/>
    </location>
</feature>
<name>A0AAV0ULE2_HYABA</name>
<sequence length="513" mass="56099">MAETYVDDAQDRGKSATAASVCPTSLDAGERFGLFKLFPAPASARSGRATDLLAKNKTPSPSSPPLPMAAAFEFPARIENRAAASSDILWSVGRSNKRGTPRKDRRNGKSSLSVSSVGRLRTRVATTRSTAVPCDVTNDNDMRVSDAGANLFAFSMLQTRSSRGSGRANSSTTASKSKKTGDCAAVGACQFKAEAKLSRVKESAFPPTVPSTASVASATASSKSQSFSTVDPLVLRARAVLQDCIRTRKREQSNARKRSIEGCFGGDQSESKWHGWHDDFISKPTEYGVVSPRSSYSSDDELKHISLVDQPLCSEKSDRGCDSKLAQEEMYRQILVGDFDLSSSPEYRCFSPSFEEKGLPVEVRYQLPLALGTANETCKECAICQLYYGIGDHIVTLPCQHFFHACCVDKWLWDHTSCPLCRTEVTLDQMTEAPSMAHKFTECSPLDRETIRRQLRSSSLHTGFRSVVPVEIDECEQAVSRMAIDDGLEAEEEPSGLICPTPHFATHVQDKRQ</sequence>